<evidence type="ECO:0000313" key="3">
    <source>
        <dbReference type="Proteomes" id="UP000030377"/>
    </source>
</evidence>
<sequence length="138" mass="14651">MSDNPFVGHWTYRSLLNDPDVNTAFNNLEFGRGTIEIVDGPMQLLTGTIGGPGWSLALKGSRAYGSPMQVRFQGTGVVGGEEWIYDYWGSLVPAWPNGVDQRPAIVGSVIRTIPHSGGSPGTVAPAGVVASFYAVRAD</sequence>
<keyword evidence="4" id="KW-1185">Reference proteome</keyword>
<protein>
    <recommendedName>
        <fullName evidence="5">Lipocalin-like domain-containing protein</fullName>
    </recommendedName>
</protein>
<name>A0A0A3XRP4_BRAJP</name>
<comment type="caution">
    <text evidence="1">The sequence shown here is derived from an EMBL/GenBank/DDBJ whole genome shotgun (WGS) entry which is preliminary data.</text>
</comment>
<dbReference type="EMBL" id="JRPN01000021">
    <property type="protein sequence ID" value="KGT75949.1"/>
    <property type="molecule type" value="Genomic_DNA"/>
</dbReference>
<proteinExistence type="predicted"/>
<reference evidence="2 4" key="2">
    <citation type="submission" date="2024-06" db="EMBL/GenBank/DDBJ databases">
        <title>Genomic Encyclopedia of Type Strains, Phase V (KMG-V): Genome sequencing to study the core and pangenomes of soil and plant-associated prokaryotes.</title>
        <authorList>
            <person name="Whitman W."/>
        </authorList>
    </citation>
    <scope>NUCLEOTIDE SEQUENCE [LARGE SCALE GENOMIC DNA]</scope>
    <source>
        <strain evidence="2 4">USDA 160</strain>
    </source>
</reference>
<gene>
    <name evidence="2" type="ORF">ABIF63_005801</name>
    <name evidence="1" type="ORF">MA20_29305</name>
</gene>
<evidence type="ECO:0000313" key="1">
    <source>
        <dbReference type="EMBL" id="KGT75949.1"/>
    </source>
</evidence>
<accession>A0A0A3XRP4</accession>
<dbReference type="KEGG" id="bjp:RN69_25305"/>
<dbReference type="STRING" id="375.BKD09_RS26925"/>
<dbReference type="AlphaFoldDB" id="A0A0A3XRP4"/>
<evidence type="ECO:0000313" key="2">
    <source>
        <dbReference type="EMBL" id="MET4721695.1"/>
    </source>
</evidence>
<dbReference type="Proteomes" id="UP000030377">
    <property type="component" value="Unassembled WGS sequence"/>
</dbReference>
<dbReference type="EMBL" id="JBEPTQ010000002">
    <property type="protein sequence ID" value="MET4721695.1"/>
    <property type="molecule type" value="Genomic_DNA"/>
</dbReference>
<dbReference type="RefSeq" id="WP_014495276.1">
    <property type="nucleotide sequence ID" value="NZ_BJNK01000001.1"/>
</dbReference>
<evidence type="ECO:0000313" key="4">
    <source>
        <dbReference type="Proteomes" id="UP001549291"/>
    </source>
</evidence>
<organism evidence="1 3">
    <name type="scientific">Bradyrhizobium japonicum</name>
    <dbReference type="NCBI Taxonomy" id="375"/>
    <lineage>
        <taxon>Bacteria</taxon>
        <taxon>Pseudomonadati</taxon>
        <taxon>Pseudomonadota</taxon>
        <taxon>Alphaproteobacteria</taxon>
        <taxon>Hyphomicrobiales</taxon>
        <taxon>Nitrobacteraceae</taxon>
        <taxon>Bradyrhizobium</taxon>
    </lineage>
</organism>
<dbReference type="Proteomes" id="UP001549291">
    <property type="component" value="Unassembled WGS sequence"/>
</dbReference>
<evidence type="ECO:0008006" key="5">
    <source>
        <dbReference type="Google" id="ProtNLM"/>
    </source>
</evidence>
<reference evidence="1 3" key="1">
    <citation type="submission" date="2014-09" db="EMBL/GenBank/DDBJ databases">
        <title>Draft genome of Bradyrhizobium japonicum Is-34.</title>
        <authorList>
            <person name="Tsurumaru H."/>
            <person name="Yamakawa T."/>
            <person name="Hashimoto S."/>
            <person name="Okizaki K."/>
            <person name="Kanesaki Y."/>
            <person name="Yoshikawa H."/>
            <person name="Yajima S."/>
        </authorList>
    </citation>
    <scope>NUCLEOTIDE SEQUENCE [LARGE SCALE GENOMIC DNA]</scope>
    <source>
        <strain evidence="1 3">Is-34</strain>
    </source>
</reference>
<dbReference type="GeneID" id="64069797"/>
<dbReference type="PATRIC" id="fig|375.37.peg.2391"/>